<proteinExistence type="predicted"/>
<accession>A0A9N9KX28</accession>
<feature type="region of interest" description="Disordered" evidence="1">
    <location>
        <begin position="333"/>
        <end position="402"/>
    </location>
</feature>
<name>A0A9N9KX28_9HELO</name>
<feature type="transmembrane region" description="Helical" evidence="2">
    <location>
        <begin position="225"/>
        <end position="248"/>
    </location>
</feature>
<dbReference type="Proteomes" id="UP000696280">
    <property type="component" value="Unassembled WGS sequence"/>
</dbReference>
<gene>
    <name evidence="3" type="ORF">HYFRA_00006035</name>
</gene>
<dbReference type="PANTHER" id="PTHR15887">
    <property type="entry name" value="TRANSMEMBRANE PROTEIN 69"/>
    <property type="match status" value="1"/>
</dbReference>
<evidence type="ECO:0000313" key="3">
    <source>
        <dbReference type="EMBL" id="CAG8954408.1"/>
    </source>
</evidence>
<keyword evidence="2" id="KW-0812">Transmembrane</keyword>
<evidence type="ECO:0000313" key="4">
    <source>
        <dbReference type="Proteomes" id="UP000696280"/>
    </source>
</evidence>
<dbReference type="InterPro" id="IPR021836">
    <property type="entry name" value="DUF3429"/>
</dbReference>
<keyword evidence="2" id="KW-1133">Transmembrane helix</keyword>
<organism evidence="3 4">
    <name type="scientific">Hymenoscyphus fraxineus</name>
    <dbReference type="NCBI Taxonomy" id="746836"/>
    <lineage>
        <taxon>Eukaryota</taxon>
        <taxon>Fungi</taxon>
        <taxon>Dikarya</taxon>
        <taxon>Ascomycota</taxon>
        <taxon>Pezizomycotina</taxon>
        <taxon>Leotiomycetes</taxon>
        <taxon>Helotiales</taxon>
        <taxon>Helotiaceae</taxon>
        <taxon>Hymenoscyphus</taxon>
    </lineage>
</organism>
<dbReference type="EMBL" id="CAJVRL010000056">
    <property type="protein sequence ID" value="CAG8954408.1"/>
    <property type="molecule type" value="Genomic_DNA"/>
</dbReference>
<feature type="transmembrane region" description="Helical" evidence="2">
    <location>
        <begin position="275"/>
        <end position="294"/>
    </location>
</feature>
<dbReference type="PANTHER" id="PTHR15887:SF1">
    <property type="entry name" value="TRANSMEMBRANE PROTEIN 69"/>
    <property type="match status" value="1"/>
</dbReference>
<keyword evidence="2" id="KW-0472">Membrane</keyword>
<evidence type="ECO:0000256" key="2">
    <source>
        <dbReference type="SAM" id="Phobius"/>
    </source>
</evidence>
<evidence type="ECO:0000256" key="1">
    <source>
        <dbReference type="SAM" id="MobiDB-lite"/>
    </source>
</evidence>
<dbReference type="OrthoDB" id="194289at2759"/>
<feature type="transmembrane region" description="Helical" evidence="2">
    <location>
        <begin position="189"/>
        <end position="213"/>
    </location>
</feature>
<feature type="compositionally biased region" description="Basic and acidic residues" evidence="1">
    <location>
        <begin position="360"/>
        <end position="402"/>
    </location>
</feature>
<feature type="compositionally biased region" description="Acidic residues" evidence="1">
    <location>
        <begin position="340"/>
        <end position="359"/>
    </location>
</feature>
<keyword evidence="4" id="KW-1185">Reference proteome</keyword>
<comment type="caution">
    <text evidence="3">The sequence shown here is derived from an EMBL/GenBank/DDBJ whole genome shotgun (WGS) entry which is preliminary data.</text>
</comment>
<reference evidence="3" key="1">
    <citation type="submission" date="2021-07" db="EMBL/GenBank/DDBJ databases">
        <authorList>
            <person name="Durling M."/>
        </authorList>
    </citation>
    <scope>NUCLEOTIDE SEQUENCE</scope>
</reference>
<dbReference type="AlphaFoldDB" id="A0A9N9KX28"/>
<protein>
    <recommendedName>
        <fullName evidence="5">Mitochondrial inner membrane protein 1</fullName>
    </recommendedName>
</protein>
<evidence type="ECO:0008006" key="5">
    <source>
        <dbReference type="Google" id="ProtNLM"/>
    </source>
</evidence>
<sequence length="402" mass="45157">MFRITGTRTLLRSFPRPSTSISTYSTTSITFRNPSSLRQSTRKRPSTFVAPCQPLPKIPALLYATIPQPPFDLADHKVEKAIGEQKIPADPKNVSSVSSVRHILEGKPPAQGAEDMMAGIKSDIITIKDTFSLNEVPRASLYLGAAGVLPYAATSLSTVYLAWDINHSHATGQSFLFSPETAHQLLETIFPIQIGFGAIIISFLGAIHWGLEYAGYGGYQSYRRYMYGVIAPAVAWPTLLMPVEYALITQFSTFTFMYFADARATVRGWCPPWYATYRFVLTFLVGASIIATLVGRGQIAFSDHGKLTSPVDYVKRDRDAQWLALEKEEKQRRKELAAKEEEDEEEAEEEEEEEEVEDEKDVKKEKSSKKDDKKDDQSSKKDEKKGEKKDEEKDKKDDGDKK</sequence>
<feature type="transmembrane region" description="Helical" evidence="2">
    <location>
        <begin position="141"/>
        <end position="163"/>
    </location>
</feature>
<dbReference type="Pfam" id="PF11911">
    <property type="entry name" value="DUF3429"/>
    <property type="match status" value="1"/>
</dbReference>